<dbReference type="AlphaFoldDB" id="A0A371G9J2"/>
<proteinExistence type="predicted"/>
<dbReference type="InterPro" id="IPR056924">
    <property type="entry name" value="SH3_Tf2-1"/>
</dbReference>
<dbReference type="Pfam" id="PF24626">
    <property type="entry name" value="SH3_Tf2-1"/>
    <property type="match status" value="1"/>
</dbReference>
<accession>A0A371G9J2</accession>
<dbReference type="SUPFAM" id="SSF54160">
    <property type="entry name" value="Chromo domain-like"/>
    <property type="match status" value="1"/>
</dbReference>
<comment type="caution">
    <text evidence="2">The sequence shown here is derived from an EMBL/GenBank/DDBJ whole genome shotgun (WGS) entry which is preliminary data.</text>
</comment>
<evidence type="ECO:0000313" key="2">
    <source>
        <dbReference type="EMBL" id="RDX87043.1"/>
    </source>
</evidence>
<gene>
    <name evidence="2" type="ORF">CR513_31539</name>
</gene>
<keyword evidence="3" id="KW-1185">Reference proteome</keyword>
<name>A0A371G9J2_MUCPR</name>
<evidence type="ECO:0000259" key="1">
    <source>
        <dbReference type="Pfam" id="PF24626"/>
    </source>
</evidence>
<feature type="non-terminal residue" evidence="2">
    <location>
        <position position="1"/>
    </location>
</feature>
<feature type="domain" description="Tf2-1-like SH3-like" evidence="1">
    <location>
        <begin position="18"/>
        <end position="73"/>
    </location>
</feature>
<dbReference type="InterPro" id="IPR016197">
    <property type="entry name" value="Chromo-like_dom_sf"/>
</dbReference>
<dbReference type="OrthoDB" id="1435924at2759"/>
<dbReference type="EMBL" id="QJKJ01006351">
    <property type="protein sequence ID" value="RDX87043.1"/>
    <property type="molecule type" value="Genomic_DNA"/>
</dbReference>
<reference evidence="2" key="1">
    <citation type="submission" date="2018-05" db="EMBL/GenBank/DDBJ databases">
        <title>Draft genome of Mucuna pruriens seed.</title>
        <authorList>
            <person name="Nnadi N.E."/>
            <person name="Vos R."/>
            <person name="Hasami M.H."/>
            <person name="Devisetty U.K."/>
            <person name="Aguiy J.C."/>
        </authorList>
    </citation>
    <scope>NUCLEOTIDE SEQUENCE [LARGE SCALE GENOMIC DNA]</scope>
    <source>
        <strain evidence="2">JCA_2017</strain>
    </source>
</reference>
<dbReference type="Proteomes" id="UP000257109">
    <property type="component" value="Unassembled WGS sequence"/>
</dbReference>
<evidence type="ECO:0000313" key="3">
    <source>
        <dbReference type="Proteomes" id="UP000257109"/>
    </source>
</evidence>
<dbReference type="PANTHER" id="PTHR46148:SF52">
    <property type="entry name" value="OS04G0603800 PROTEIN"/>
    <property type="match status" value="1"/>
</dbReference>
<dbReference type="PANTHER" id="PTHR46148">
    <property type="entry name" value="CHROMO DOMAIN-CONTAINING PROTEIN"/>
    <property type="match status" value="1"/>
</dbReference>
<organism evidence="2 3">
    <name type="scientific">Mucuna pruriens</name>
    <name type="common">Velvet bean</name>
    <name type="synonym">Dolichos pruriens</name>
    <dbReference type="NCBI Taxonomy" id="157652"/>
    <lineage>
        <taxon>Eukaryota</taxon>
        <taxon>Viridiplantae</taxon>
        <taxon>Streptophyta</taxon>
        <taxon>Embryophyta</taxon>
        <taxon>Tracheophyta</taxon>
        <taxon>Spermatophyta</taxon>
        <taxon>Magnoliopsida</taxon>
        <taxon>eudicotyledons</taxon>
        <taxon>Gunneridae</taxon>
        <taxon>Pentapetalae</taxon>
        <taxon>rosids</taxon>
        <taxon>fabids</taxon>
        <taxon>Fabales</taxon>
        <taxon>Fabaceae</taxon>
        <taxon>Papilionoideae</taxon>
        <taxon>50 kb inversion clade</taxon>
        <taxon>NPAAA clade</taxon>
        <taxon>indigoferoid/millettioid clade</taxon>
        <taxon>Phaseoleae</taxon>
        <taxon>Mucuna</taxon>
    </lineage>
</organism>
<protein>
    <recommendedName>
        <fullName evidence="1">Tf2-1-like SH3-like domain-containing protein</fullName>
    </recommendedName>
</protein>
<sequence>MRSYANKHRRQVDYQTREWVLLKLQLNCMKYLDRKSNEKLCPRFYGPYQIIEKVGLVAYKLRLPEQWNSPTLHPNLQPEPLPPTLSTEQELLLQPEKIMDSRFNASGDRAVFVKWADLLEWESTLEQAACIDGAFPHFHLEDKVFSRVGDLVGIKYFPAEPLKQQQEGKTLKCCHDEIHLLSVVAVLVA</sequence>